<accession>A0A1H0RFQ8</accession>
<dbReference type="AlphaFoldDB" id="A0A1H0RFQ8"/>
<keyword evidence="2" id="KW-1185">Reference proteome</keyword>
<proteinExistence type="predicted"/>
<name>A0A1H0RFQ8_9BURK</name>
<dbReference type="Proteomes" id="UP000199317">
    <property type="component" value="Unassembled WGS sequence"/>
</dbReference>
<dbReference type="EMBL" id="FNJL01000010">
    <property type="protein sequence ID" value="SDP28354.1"/>
    <property type="molecule type" value="Genomic_DNA"/>
</dbReference>
<reference evidence="2" key="1">
    <citation type="submission" date="2016-10" db="EMBL/GenBank/DDBJ databases">
        <authorList>
            <person name="Varghese N."/>
            <person name="Submissions S."/>
        </authorList>
    </citation>
    <scope>NUCLEOTIDE SEQUENCE [LARGE SCALE GENOMIC DNA]</scope>
    <source>
        <strain evidence="2">DSM 17101</strain>
    </source>
</reference>
<gene>
    <name evidence="1" type="ORF">SAMN04489708_11044</name>
</gene>
<organism evidence="1 2">
    <name type="scientific">Paracidovorax cattleyae</name>
    <dbReference type="NCBI Taxonomy" id="80868"/>
    <lineage>
        <taxon>Bacteria</taxon>
        <taxon>Pseudomonadati</taxon>
        <taxon>Pseudomonadota</taxon>
        <taxon>Betaproteobacteria</taxon>
        <taxon>Burkholderiales</taxon>
        <taxon>Comamonadaceae</taxon>
        <taxon>Paracidovorax</taxon>
    </lineage>
</organism>
<sequence>MDDDKAKAASSLGNIEQQIAELRSAVSGKTKLAPGDREYVRAGISSLRSSLQALGSGPRFDDPDIARRLASAGSGILAAMSSYSGDSPQAIERALVSASFEVSDWAHKFSRLDG</sequence>
<evidence type="ECO:0000313" key="1">
    <source>
        <dbReference type="EMBL" id="SDP28354.1"/>
    </source>
</evidence>
<evidence type="ECO:0000313" key="2">
    <source>
        <dbReference type="Proteomes" id="UP000199317"/>
    </source>
</evidence>
<protein>
    <submittedName>
        <fullName evidence="1">Uncharacterized protein</fullName>
    </submittedName>
</protein>